<protein>
    <submittedName>
        <fullName evidence="2">ATP-binding protein</fullName>
    </submittedName>
</protein>
<dbReference type="RefSeq" id="WP_329774964.1">
    <property type="nucleotide sequence ID" value="NZ_JAYDYW010000006.1"/>
</dbReference>
<accession>A0ABU7G340</accession>
<dbReference type="InterPro" id="IPR049945">
    <property type="entry name" value="AAA_22"/>
</dbReference>
<comment type="caution">
    <text evidence="2">The sequence shown here is derived from an EMBL/GenBank/DDBJ whole genome shotgun (WGS) entry which is preliminary data.</text>
</comment>
<keyword evidence="2" id="KW-0067">ATP-binding</keyword>
<evidence type="ECO:0000313" key="3">
    <source>
        <dbReference type="Proteomes" id="UP001310248"/>
    </source>
</evidence>
<gene>
    <name evidence="2" type="ORF">SNR37_003142</name>
</gene>
<sequence length="491" mass="54867">MVKASYIKHPNPMHRGNPLVEGLGYPLSKAQLYERCAIPFEGELDLSEVPLELHGYYLRSSILNLFSMHITQDEFLAVYENIRLAIESGYLGRNPLHQDWQRALAAIERDKHQPLKAQSIRRLNLLESSYTFLICGLSGRGKSSMVKRALSFIPPEVTHTTYPAASGEEVVCNIKQIPYLYIEHHDRKGQKAFLDDILEAIDEATGENYAFQHRNSKVKDLINAVRKAIVIHHIGCLVVDEAQNFSPALGDLKIGTNEKTSMRFVEELVNVLGVSTIFVGTFSALKLFTKEMTVTRRTIRAGSLNLASCPVDSPFWINLCGALVTSITLAGGCDSYDMLRLKLHELSAGIPAIAVSVTQATLRFLSFLEPNEQKLTLEALDYVYAQQFAPLSGPVNALLHGDYHQYEDLKAMELLKVVNGDPKNEAQAQYEEVERKSKELAQFYKQQYNLKEGQVQVMPSAPPRSAHEVDAQKVSAQLNPDSFMAMLGGDQ</sequence>
<dbReference type="SUPFAM" id="SSF52540">
    <property type="entry name" value="P-loop containing nucleoside triphosphate hydrolases"/>
    <property type="match status" value="1"/>
</dbReference>
<dbReference type="Proteomes" id="UP001310248">
    <property type="component" value="Unassembled WGS sequence"/>
</dbReference>
<proteinExistence type="predicted"/>
<name>A0ABU7G340_9ALTE</name>
<dbReference type="Pfam" id="PF13401">
    <property type="entry name" value="AAA_22"/>
    <property type="match status" value="1"/>
</dbReference>
<keyword evidence="2" id="KW-0547">Nucleotide-binding</keyword>
<evidence type="ECO:0000313" key="2">
    <source>
        <dbReference type="EMBL" id="MEE1673715.1"/>
    </source>
</evidence>
<evidence type="ECO:0000259" key="1">
    <source>
        <dbReference type="Pfam" id="PF13401"/>
    </source>
</evidence>
<dbReference type="GO" id="GO:0005524">
    <property type="term" value="F:ATP binding"/>
    <property type="evidence" value="ECO:0007669"/>
    <property type="project" value="UniProtKB-KW"/>
</dbReference>
<feature type="domain" description="ORC1/DEAH AAA+ ATPase" evidence="1">
    <location>
        <begin position="132"/>
        <end position="287"/>
    </location>
</feature>
<dbReference type="Gene3D" id="3.40.50.300">
    <property type="entry name" value="P-loop containing nucleotide triphosphate hydrolases"/>
    <property type="match status" value="1"/>
</dbReference>
<dbReference type="EMBL" id="JAYDYW010000006">
    <property type="protein sequence ID" value="MEE1673715.1"/>
    <property type="molecule type" value="Genomic_DNA"/>
</dbReference>
<organism evidence="2 3">
    <name type="scientific">Agarivorans aestuarii</name>
    <dbReference type="NCBI Taxonomy" id="1563703"/>
    <lineage>
        <taxon>Bacteria</taxon>
        <taxon>Pseudomonadati</taxon>
        <taxon>Pseudomonadota</taxon>
        <taxon>Gammaproteobacteria</taxon>
        <taxon>Alteromonadales</taxon>
        <taxon>Alteromonadaceae</taxon>
        <taxon>Agarivorans</taxon>
    </lineage>
</organism>
<dbReference type="InterPro" id="IPR027417">
    <property type="entry name" value="P-loop_NTPase"/>
</dbReference>
<keyword evidence="3" id="KW-1185">Reference proteome</keyword>
<reference evidence="3" key="1">
    <citation type="submission" date="2023-07" db="EMBL/GenBank/DDBJ databases">
        <title>Draft genome sequence of Agarivorans aestuarii strain ZMCS4, a CAZymes producing bacteria isolated from the marine brown algae Clodostephus spongiosus.</title>
        <authorList>
            <person name="Lorente B."/>
            <person name="Cabral C."/>
            <person name="Frias J."/>
            <person name="Faria J."/>
            <person name="Toubarro D."/>
        </authorList>
    </citation>
    <scope>NUCLEOTIDE SEQUENCE [LARGE SCALE GENOMIC DNA]</scope>
    <source>
        <strain evidence="3">ZMCS4</strain>
    </source>
</reference>